<keyword evidence="2 5" id="KW-0689">Ribosomal protein</keyword>
<dbReference type="InterPro" id="IPR009068">
    <property type="entry name" value="uS15_NS1_RNA-bd_sf"/>
</dbReference>
<dbReference type="EMBL" id="LBBL01000010">
    <property type="protein sequence ID" value="KKF97335.1"/>
    <property type="molecule type" value="Genomic_DNA"/>
</dbReference>
<comment type="similarity">
    <text evidence="1">Belongs to the universal ribosomal protein uS15 family.</text>
</comment>
<name>A0A0F8B8L3_CERFI</name>
<sequence>MPLRLPRTTRLSSLGSSLRPTIRPTTSTANLIPPTIQTATLMTKWEKKQLAKRDPYRWAQIQQRKDANVKRQAELSAIRAEEYGDPVWGKPTPFVESLDSAGQEPMTKPKVDENGVVLEEGHGLPVAEGYLAYGFTQQAVDEALAHGFEMTKPVPNKHRELSDPQAYETAQIVHKENHQRATEAINRILKLENTNSIVRLHANIRRVIDTFGRHNTDETLKPKPLSIHPNTVEMPGRAGPDTGSSEVQIGILTAKIRALAQALEQPHANRDKHNKRNLRLLVHKRQKLLKYMERKERGSERWTNMLATLGLTPATWKNQITL</sequence>
<dbReference type="GO" id="GO:0005737">
    <property type="term" value="C:cytoplasm"/>
    <property type="evidence" value="ECO:0007669"/>
    <property type="project" value="UniProtKB-ARBA"/>
</dbReference>
<dbReference type="GO" id="GO:0005840">
    <property type="term" value="C:ribosome"/>
    <property type="evidence" value="ECO:0007669"/>
    <property type="project" value="UniProtKB-KW"/>
</dbReference>
<evidence type="ECO:0000256" key="4">
    <source>
        <dbReference type="SAM" id="MobiDB-lite"/>
    </source>
</evidence>
<dbReference type="AlphaFoldDB" id="A0A0F8B8L3"/>
<evidence type="ECO:0000313" key="5">
    <source>
        <dbReference type="EMBL" id="KKF97335.1"/>
    </source>
</evidence>
<evidence type="ECO:0000256" key="3">
    <source>
        <dbReference type="ARBA" id="ARBA00023274"/>
    </source>
</evidence>
<dbReference type="InterPro" id="IPR005290">
    <property type="entry name" value="Ribosomal_uS15_bac-type"/>
</dbReference>
<dbReference type="GO" id="GO:0003735">
    <property type="term" value="F:structural constituent of ribosome"/>
    <property type="evidence" value="ECO:0007669"/>
    <property type="project" value="InterPro"/>
</dbReference>
<dbReference type="GO" id="GO:0006412">
    <property type="term" value="P:translation"/>
    <property type="evidence" value="ECO:0007669"/>
    <property type="project" value="InterPro"/>
</dbReference>
<feature type="region of interest" description="Disordered" evidence="4">
    <location>
        <begin position="1"/>
        <end position="29"/>
    </location>
</feature>
<dbReference type="InterPro" id="IPR000589">
    <property type="entry name" value="Ribosomal_uS15"/>
</dbReference>
<keyword evidence="6" id="KW-1185">Reference proteome</keyword>
<proteinExistence type="inferred from homology"/>
<dbReference type="GO" id="GO:1990904">
    <property type="term" value="C:ribonucleoprotein complex"/>
    <property type="evidence" value="ECO:0007669"/>
    <property type="project" value="UniProtKB-KW"/>
</dbReference>
<protein>
    <submittedName>
        <fullName evidence="5">30S ribosomal protein S15</fullName>
    </submittedName>
</protein>
<dbReference type="Pfam" id="PF00312">
    <property type="entry name" value="Ribosomal_S15"/>
    <property type="match status" value="1"/>
</dbReference>
<dbReference type="PANTHER" id="PTHR23321">
    <property type="entry name" value="RIBOSOMAL PROTEIN S15, BACTERIAL AND ORGANELLAR"/>
    <property type="match status" value="1"/>
</dbReference>
<feature type="compositionally biased region" description="Low complexity" evidence="4">
    <location>
        <begin position="1"/>
        <end position="21"/>
    </location>
</feature>
<dbReference type="SUPFAM" id="SSF47060">
    <property type="entry name" value="S15/NS1 RNA-binding domain"/>
    <property type="match status" value="1"/>
</dbReference>
<dbReference type="OrthoDB" id="441444at2759"/>
<dbReference type="SMART" id="SM01387">
    <property type="entry name" value="Ribosomal_S15"/>
    <property type="match status" value="1"/>
</dbReference>
<accession>A0A0F8B8L3</accession>
<comment type="caution">
    <text evidence="5">The sequence shown here is derived from an EMBL/GenBank/DDBJ whole genome shotgun (WGS) entry which is preliminary data.</text>
</comment>
<reference evidence="5 6" key="1">
    <citation type="submission" date="2015-04" db="EMBL/GenBank/DDBJ databases">
        <title>Genome sequence of Ceratocystis platani, a major pathogen of plane trees.</title>
        <authorList>
            <person name="Belbahri L."/>
        </authorList>
    </citation>
    <scope>NUCLEOTIDE SEQUENCE [LARGE SCALE GENOMIC DNA]</scope>
    <source>
        <strain evidence="5 6">CFO</strain>
    </source>
</reference>
<evidence type="ECO:0000256" key="2">
    <source>
        <dbReference type="ARBA" id="ARBA00022980"/>
    </source>
</evidence>
<keyword evidence="3" id="KW-0687">Ribonucleoprotein</keyword>
<dbReference type="Gene3D" id="1.10.287.10">
    <property type="entry name" value="S15/NS1, RNA-binding"/>
    <property type="match status" value="1"/>
</dbReference>
<dbReference type="PANTHER" id="PTHR23321:SF26">
    <property type="entry name" value="SMALL RIBOSOMAL SUBUNIT PROTEIN US15M"/>
    <property type="match status" value="1"/>
</dbReference>
<dbReference type="CDD" id="cd00353">
    <property type="entry name" value="Ribosomal_S15p_S13e"/>
    <property type="match status" value="1"/>
</dbReference>
<evidence type="ECO:0000256" key="1">
    <source>
        <dbReference type="ARBA" id="ARBA00008434"/>
    </source>
</evidence>
<organism evidence="5 6">
    <name type="scientific">Ceratocystis fimbriata f. sp. platani</name>
    <dbReference type="NCBI Taxonomy" id="88771"/>
    <lineage>
        <taxon>Eukaryota</taxon>
        <taxon>Fungi</taxon>
        <taxon>Dikarya</taxon>
        <taxon>Ascomycota</taxon>
        <taxon>Pezizomycotina</taxon>
        <taxon>Sordariomycetes</taxon>
        <taxon>Hypocreomycetidae</taxon>
        <taxon>Microascales</taxon>
        <taxon>Ceratocystidaceae</taxon>
        <taxon>Ceratocystis</taxon>
    </lineage>
</organism>
<gene>
    <name evidence="5" type="primary">rpsO</name>
    <name evidence="5" type="ORF">CFO_g301</name>
</gene>
<evidence type="ECO:0000313" key="6">
    <source>
        <dbReference type="Proteomes" id="UP000034841"/>
    </source>
</evidence>
<dbReference type="Proteomes" id="UP000034841">
    <property type="component" value="Unassembled WGS sequence"/>
</dbReference>